<organism evidence="1 2">
    <name type="scientific">Anoxybacteroides tepidamans</name>
    <dbReference type="NCBI Taxonomy" id="265948"/>
    <lineage>
        <taxon>Bacteria</taxon>
        <taxon>Bacillati</taxon>
        <taxon>Bacillota</taxon>
        <taxon>Bacilli</taxon>
        <taxon>Bacillales</taxon>
        <taxon>Anoxybacillaceae</taxon>
        <taxon>Anoxybacteroides</taxon>
    </lineage>
</organism>
<protein>
    <submittedName>
        <fullName evidence="1">Developmental checkpoint coupling sporulation initiation to replication initiation</fullName>
    </submittedName>
</protein>
<keyword evidence="2" id="KW-1185">Reference proteome</keyword>
<dbReference type="InterPro" id="IPR036916">
    <property type="entry name" value="Sda_sf"/>
</dbReference>
<dbReference type="RefSeq" id="WP_183253817.1">
    <property type="nucleotide sequence ID" value="NZ_JACHEP010000008.1"/>
</dbReference>
<dbReference type="EMBL" id="JACHEP010000008">
    <property type="protein sequence ID" value="MBB5324788.1"/>
    <property type="molecule type" value="Genomic_DNA"/>
</dbReference>
<dbReference type="AlphaFoldDB" id="A0A7W8IQB0"/>
<gene>
    <name evidence="1" type="ORF">HNQ34_001886</name>
</gene>
<dbReference type="Gene3D" id="1.10.287.1100">
    <property type="entry name" value="Sporulation inhibitor A"/>
    <property type="match status" value="1"/>
</dbReference>
<name>A0A7W8IQB0_9BACL</name>
<sequence>MKYLSDDLLIESYYKAVELKLNPEFIELIEREIFRRSLGHKIKLSS</sequence>
<evidence type="ECO:0000313" key="2">
    <source>
        <dbReference type="Proteomes" id="UP000520011"/>
    </source>
</evidence>
<evidence type="ECO:0000313" key="1">
    <source>
        <dbReference type="EMBL" id="MBB5324788.1"/>
    </source>
</evidence>
<dbReference type="Pfam" id="PF08970">
    <property type="entry name" value="Sda"/>
    <property type="match status" value="1"/>
</dbReference>
<comment type="caution">
    <text evidence="1">The sequence shown here is derived from an EMBL/GenBank/DDBJ whole genome shotgun (WGS) entry which is preliminary data.</text>
</comment>
<dbReference type="InterPro" id="IPR015064">
    <property type="entry name" value="Sda"/>
</dbReference>
<dbReference type="SUPFAM" id="SSF100985">
    <property type="entry name" value="Sporulation inhibitor Sda"/>
    <property type="match status" value="1"/>
</dbReference>
<dbReference type="Proteomes" id="UP000520011">
    <property type="component" value="Unassembled WGS sequence"/>
</dbReference>
<reference evidence="1 2" key="1">
    <citation type="submission" date="2020-08" db="EMBL/GenBank/DDBJ databases">
        <title>Genomic Encyclopedia of Type Strains, Phase IV (KMG-IV): sequencing the most valuable type-strain genomes for metagenomic binning, comparative biology and taxonomic classification.</title>
        <authorList>
            <person name="Goeker M."/>
        </authorList>
    </citation>
    <scope>NUCLEOTIDE SEQUENCE [LARGE SCALE GENOMIC DNA]</scope>
    <source>
        <strain evidence="1 2">DSM 16325</strain>
    </source>
</reference>
<accession>A0A7W8IQB0</accession>
<proteinExistence type="predicted"/>